<evidence type="ECO:0000256" key="2">
    <source>
        <dbReference type="SAM" id="MobiDB-lite"/>
    </source>
</evidence>
<dbReference type="Gene3D" id="3.40.50.300">
    <property type="entry name" value="P-loop containing nucleotide triphosphate hydrolases"/>
    <property type="match status" value="1"/>
</dbReference>
<proteinExistence type="predicted"/>
<comment type="caution">
    <text evidence="4">The sequence shown here is derived from an EMBL/GenBank/DDBJ whole genome shotgun (WGS) entry which is preliminary data.</text>
</comment>
<keyword evidence="1" id="KW-0677">Repeat</keyword>
<dbReference type="PANTHER" id="PTHR10039:SF14">
    <property type="entry name" value="NACHT DOMAIN-CONTAINING PROTEIN"/>
    <property type="match status" value="1"/>
</dbReference>
<sequence>MNNDPHCTWMYGIMIKAEKMAGLYSSRSHTMKSTSSDFSEVRIPEPGGRTGSRNYEELQELNPGSYFVLKYAWLVKDLSTEREVQEKIDGLFLEDYARARPAINVRIQEAICNKTYKRSFTGIGTDCQGEMIRVPDASIPESSRNILWTYRHLSCLHLALPGRLGAQGHPDRECGHLIGKLRDFENPFIADTSTLRAAGVELRSSDPFNFNLPFQFGSNILDIDEMVHLQFHRHLRIVFISDASLLIALAASATTLTQAEGFESPIYTVVNASIYSIRRREWLSITQTVGRQINLLLWLTSKNIDLIIIGKSDGGETTGVVVASNESSGIQASKTINTKQEASKSLLLGMWNHIMHGVAFDSPERDPPPRCYPGTRSDILEQMIDRVADPEGETRLMWLHGPPGVGKSAILQTLVEVLSTESQRLVVALFLSIITQRINHIFPTIANQLADHNPSYRSCLAHVLGLAKTPALASMSLEDQLRFLFLEPFIQKKGARVSRCVIVIDGLGERSAARLEARERAREAESVIISLISKFVHNNPALPLVWIISSRSNNLLPEKFSPNHKILCEFALNTCSQMVDHDIETFLRGEIEMIRRKSSHPIIEEQWPDVTKIQQMAKACSGSFLAADLFVRVVGNPYAAHPIRQIDYWLAAISQSSQQQGLPGVTYAEILACIPQEALPAARKILGLILAGNHIWREFALPFRKACELLHLSWEQVKVVFYSIHPFICYSRIQGTQSTRPRFYHDGFMESMTAHSQPTGLSMTIQEVQDIAAVLCLRSTLQGLMIQTPEVPLTPQIAQSDRITKGLKVLETILRSIGPTEQLQPILKDLDFNRVARISFATVQYSSILNLSFLYYLPDTSKRVYELICRGIVIIVPYSSLGICDILSTHVVAWNNGRCIVDLGSPAPEGLTLKDFFHKSQSDLSYDDLGQFLDKLNNTKFVVWGGRKRCAVNPKWVPISSSFAVSFTLLAGF</sequence>
<dbReference type="EMBL" id="JANIEX010000197">
    <property type="protein sequence ID" value="KAJ3571206.1"/>
    <property type="molecule type" value="Genomic_DNA"/>
</dbReference>
<protein>
    <recommendedName>
        <fullName evidence="3">Nephrocystin 3-like N-terminal domain-containing protein</fullName>
    </recommendedName>
</protein>
<dbReference type="SUPFAM" id="SSF52540">
    <property type="entry name" value="P-loop containing nucleoside triphosphate hydrolases"/>
    <property type="match status" value="1"/>
</dbReference>
<feature type="region of interest" description="Disordered" evidence="2">
    <location>
        <begin position="35"/>
        <end position="54"/>
    </location>
</feature>
<evidence type="ECO:0000259" key="3">
    <source>
        <dbReference type="Pfam" id="PF24883"/>
    </source>
</evidence>
<dbReference type="AlphaFoldDB" id="A0AAD5YTG9"/>
<feature type="domain" description="Nephrocystin 3-like N-terminal" evidence="3">
    <location>
        <begin position="375"/>
        <end position="551"/>
    </location>
</feature>
<gene>
    <name evidence="4" type="ORF">NP233_g3903</name>
</gene>
<name>A0AAD5YTG9_9AGAR</name>
<dbReference type="InterPro" id="IPR027417">
    <property type="entry name" value="P-loop_NTPase"/>
</dbReference>
<dbReference type="PANTHER" id="PTHR10039">
    <property type="entry name" value="AMELOGENIN"/>
    <property type="match status" value="1"/>
</dbReference>
<evidence type="ECO:0000313" key="4">
    <source>
        <dbReference type="EMBL" id="KAJ3571206.1"/>
    </source>
</evidence>
<evidence type="ECO:0000256" key="1">
    <source>
        <dbReference type="ARBA" id="ARBA00022737"/>
    </source>
</evidence>
<evidence type="ECO:0000313" key="5">
    <source>
        <dbReference type="Proteomes" id="UP001213000"/>
    </source>
</evidence>
<dbReference type="Pfam" id="PF24883">
    <property type="entry name" value="NPHP3_N"/>
    <property type="match status" value="1"/>
</dbReference>
<accession>A0AAD5YTG9</accession>
<dbReference type="InterPro" id="IPR056884">
    <property type="entry name" value="NPHP3-like_N"/>
</dbReference>
<reference evidence="4" key="1">
    <citation type="submission" date="2022-07" db="EMBL/GenBank/DDBJ databases">
        <title>Genome Sequence of Leucocoprinus birnbaumii.</title>
        <authorList>
            <person name="Buettner E."/>
        </authorList>
    </citation>
    <scope>NUCLEOTIDE SEQUENCE</scope>
    <source>
        <strain evidence="4">VT141</strain>
    </source>
</reference>
<keyword evidence="5" id="KW-1185">Reference proteome</keyword>
<organism evidence="4 5">
    <name type="scientific">Leucocoprinus birnbaumii</name>
    <dbReference type="NCBI Taxonomy" id="56174"/>
    <lineage>
        <taxon>Eukaryota</taxon>
        <taxon>Fungi</taxon>
        <taxon>Dikarya</taxon>
        <taxon>Basidiomycota</taxon>
        <taxon>Agaricomycotina</taxon>
        <taxon>Agaricomycetes</taxon>
        <taxon>Agaricomycetidae</taxon>
        <taxon>Agaricales</taxon>
        <taxon>Agaricineae</taxon>
        <taxon>Agaricaceae</taxon>
        <taxon>Leucocoprinus</taxon>
    </lineage>
</organism>
<dbReference type="Proteomes" id="UP001213000">
    <property type="component" value="Unassembled WGS sequence"/>
</dbReference>